<evidence type="ECO:0000313" key="1">
    <source>
        <dbReference type="EMBL" id="JAH10535.1"/>
    </source>
</evidence>
<dbReference type="AlphaFoldDB" id="A0A0E9Q2G8"/>
<proteinExistence type="predicted"/>
<sequence>MQCVEGLWGLLLPSVLPFQTGHFLSSSSRPLPSLLWGVTFVPKNWEACSCLTGPKYFPSALD</sequence>
<protein>
    <submittedName>
        <fullName evidence="1">Uncharacterized protein</fullName>
    </submittedName>
</protein>
<organism evidence="1">
    <name type="scientific">Anguilla anguilla</name>
    <name type="common">European freshwater eel</name>
    <name type="synonym">Muraena anguilla</name>
    <dbReference type="NCBI Taxonomy" id="7936"/>
    <lineage>
        <taxon>Eukaryota</taxon>
        <taxon>Metazoa</taxon>
        <taxon>Chordata</taxon>
        <taxon>Craniata</taxon>
        <taxon>Vertebrata</taxon>
        <taxon>Euteleostomi</taxon>
        <taxon>Actinopterygii</taxon>
        <taxon>Neopterygii</taxon>
        <taxon>Teleostei</taxon>
        <taxon>Anguilliformes</taxon>
        <taxon>Anguillidae</taxon>
        <taxon>Anguilla</taxon>
    </lineage>
</organism>
<accession>A0A0E9Q2G8</accession>
<name>A0A0E9Q2G8_ANGAN</name>
<reference evidence="1" key="2">
    <citation type="journal article" date="2015" name="Fish Shellfish Immunol.">
        <title>Early steps in the European eel (Anguilla anguilla)-Vibrio vulnificus interaction in the gills: Role of the RtxA13 toxin.</title>
        <authorList>
            <person name="Callol A."/>
            <person name="Pajuelo D."/>
            <person name="Ebbesson L."/>
            <person name="Teles M."/>
            <person name="MacKenzie S."/>
            <person name="Amaro C."/>
        </authorList>
    </citation>
    <scope>NUCLEOTIDE SEQUENCE</scope>
</reference>
<reference evidence="1" key="1">
    <citation type="submission" date="2014-11" db="EMBL/GenBank/DDBJ databases">
        <authorList>
            <person name="Amaro Gonzalez C."/>
        </authorList>
    </citation>
    <scope>NUCLEOTIDE SEQUENCE</scope>
</reference>
<dbReference type="EMBL" id="GBXM01098042">
    <property type="protein sequence ID" value="JAH10535.1"/>
    <property type="molecule type" value="Transcribed_RNA"/>
</dbReference>